<feature type="domain" description="DNA/pantothenate metabolism flavoprotein C-terminal" evidence="6">
    <location>
        <begin position="187"/>
        <end position="394"/>
    </location>
</feature>
<dbReference type="RefSeq" id="WP_093068243.1">
    <property type="nucleotide sequence ID" value="NZ_FNQP01000010.1"/>
</dbReference>
<dbReference type="Proteomes" id="UP000199397">
    <property type="component" value="Unassembled WGS sequence"/>
</dbReference>
<feature type="active site" description="Proton donor" evidence="3">
    <location>
        <position position="159"/>
    </location>
</feature>
<feature type="domain" description="Flavoprotein" evidence="5">
    <location>
        <begin position="7"/>
        <end position="177"/>
    </location>
</feature>
<reference evidence="7 8" key="1">
    <citation type="submission" date="2016-10" db="EMBL/GenBank/DDBJ databases">
        <authorList>
            <person name="de Groot N.N."/>
        </authorList>
    </citation>
    <scope>NUCLEOTIDE SEQUENCE [LARGE SCALE GENOMIC DNA]</scope>
    <source>
        <strain evidence="7 8">DSM 21228</strain>
    </source>
</reference>
<dbReference type="InterPro" id="IPR036551">
    <property type="entry name" value="Flavin_trans-like"/>
</dbReference>
<comment type="similarity">
    <text evidence="3 4">In the C-terminal section; belongs to the PPC synthetase family.</text>
</comment>
<dbReference type="InterPro" id="IPR003382">
    <property type="entry name" value="Flavoprotein"/>
</dbReference>
<evidence type="ECO:0000256" key="2">
    <source>
        <dbReference type="ARBA" id="ARBA00023239"/>
    </source>
</evidence>
<comment type="function">
    <text evidence="4">Catalyzes two steps in the biosynthesis of coenzyme A. In the first step cysteine is conjugated to 4'-phosphopantothenate to form 4-phosphopantothenoylcysteine, in the latter compound is decarboxylated to form 4'-phosphopantotheine.</text>
</comment>
<keyword evidence="2 3" id="KW-0456">Lyase</keyword>
<keyword evidence="3" id="KW-0479">Metal-binding</keyword>
<dbReference type="EC" id="6.3.2.5" evidence="3"/>
<dbReference type="PANTHER" id="PTHR14359">
    <property type="entry name" value="HOMO-OLIGOMERIC FLAVIN CONTAINING CYS DECARBOXYLASE FAMILY"/>
    <property type="match status" value="1"/>
</dbReference>
<comment type="cofactor">
    <cofactor evidence="3">
        <name>FMN</name>
        <dbReference type="ChEBI" id="CHEBI:58210"/>
    </cofactor>
    <text evidence="3">Binds 1 FMN per subunit.</text>
</comment>
<dbReference type="Gene3D" id="3.40.50.10300">
    <property type="entry name" value="CoaB-like"/>
    <property type="match status" value="1"/>
</dbReference>
<evidence type="ECO:0000313" key="8">
    <source>
        <dbReference type="Proteomes" id="UP000199397"/>
    </source>
</evidence>
<comment type="catalytic activity">
    <reaction evidence="3 4">
        <text>(R)-4'-phosphopantothenate + L-cysteine + CTP = N-[(R)-4-phosphopantothenoyl]-L-cysteine + CMP + diphosphate + H(+)</text>
        <dbReference type="Rhea" id="RHEA:19397"/>
        <dbReference type="ChEBI" id="CHEBI:10986"/>
        <dbReference type="ChEBI" id="CHEBI:15378"/>
        <dbReference type="ChEBI" id="CHEBI:33019"/>
        <dbReference type="ChEBI" id="CHEBI:35235"/>
        <dbReference type="ChEBI" id="CHEBI:37563"/>
        <dbReference type="ChEBI" id="CHEBI:59458"/>
        <dbReference type="ChEBI" id="CHEBI:60377"/>
        <dbReference type="EC" id="6.3.2.5"/>
    </reaction>
</comment>
<dbReference type="OrthoDB" id="9802554at2"/>
<dbReference type="GO" id="GO:0004632">
    <property type="term" value="F:phosphopantothenate--cysteine ligase activity"/>
    <property type="evidence" value="ECO:0007669"/>
    <property type="project" value="UniProtKB-UniRule"/>
</dbReference>
<comment type="function">
    <text evidence="3">Catalyzes two sequential steps in the biosynthesis of coenzyme A. In the first step cysteine is conjugated to 4'-phosphopantothenate to form 4-phosphopantothenoylcysteine. In the second step the latter compound is decarboxylated to form 4'-phosphopantotheine.</text>
</comment>
<dbReference type="InterPro" id="IPR005252">
    <property type="entry name" value="CoaBC"/>
</dbReference>
<dbReference type="STRING" id="525918.SAMN05660964_02044"/>
<dbReference type="GO" id="GO:0071513">
    <property type="term" value="C:phosphopantothenoylcysteine decarboxylase complex"/>
    <property type="evidence" value="ECO:0007669"/>
    <property type="project" value="TreeGrafter"/>
</dbReference>
<dbReference type="EMBL" id="FNQP01000010">
    <property type="protein sequence ID" value="SEA62755.1"/>
    <property type="molecule type" value="Genomic_DNA"/>
</dbReference>
<dbReference type="GO" id="GO:0015941">
    <property type="term" value="P:pantothenate catabolic process"/>
    <property type="evidence" value="ECO:0007669"/>
    <property type="project" value="InterPro"/>
</dbReference>
<comment type="pathway">
    <text evidence="3 4">Cofactor biosynthesis; coenzyme A biosynthesis; CoA from (R)-pantothenate: step 2/5.</text>
</comment>
<dbReference type="Gene3D" id="3.40.50.1950">
    <property type="entry name" value="Flavin prenyltransferase-like"/>
    <property type="match status" value="1"/>
</dbReference>
<evidence type="ECO:0000259" key="5">
    <source>
        <dbReference type="Pfam" id="PF02441"/>
    </source>
</evidence>
<dbReference type="InterPro" id="IPR035929">
    <property type="entry name" value="CoaB-like_sf"/>
</dbReference>
<accession>A0A1H4CQQ9</accession>
<comment type="similarity">
    <text evidence="3 4">In the N-terminal section; belongs to the HFCD (homo-oligomeric flavin containing Cys decarboxylase) superfamily.</text>
</comment>
<comment type="caution">
    <text evidence="3">Lacks conserved residue(s) required for the propagation of feature annotation.</text>
</comment>
<dbReference type="GO" id="GO:0010181">
    <property type="term" value="F:FMN binding"/>
    <property type="evidence" value="ECO:0007669"/>
    <property type="project" value="UniProtKB-UniRule"/>
</dbReference>
<dbReference type="SUPFAM" id="SSF102645">
    <property type="entry name" value="CoaB-like"/>
    <property type="match status" value="1"/>
</dbReference>
<dbReference type="HAMAP" id="MF_02225">
    <property type="entry name" value="CoaBC"/>
    <property type="match status" value="1"/>
</dbReference>
<evidence type="ECO:0000256" key="4">
    <source>
        <dbReference type="RuleBase" id="RU364078"/>
    </source>
</evidence>
<keyword evidence="3" id="KW-0460">Magnesium</keyword>
<evidence type="ECO:0000256" key="1">
    <source>
        <dbReference type="ARBA" id="ARBA00022793"/>
    </source>
</evidence>
<feature type="binding site" evidence="3">
    <location>
        <position position="280"/>
    </location>
    <ligand>
        <name>CTP</name>
        <dbReference type="ChEBI" id="CHEBI:37563"/>
    </ligand>
</feature>
<sequence length="407" mass="43487">MSFLPGKNILLGISGGIAAYKSAELVRLLVKQSANVRVCMTASAQAFITPLTLQALSGNPVHTELLDPQAEMGMGHIELARWADVILIAPATANTLARLTWGMADDLLSTVCLASTARLIVAPAMNQQMWKHAATQHNLQTLQHRGVTVFGPAEGVQACGDTGLGRMLEPADIVRELASCCATDQLLQGVRVLITAGPTREAIDPVRFLTNRSSGKMGYAVASAAVSMGADVMLVSGHVALDCPAGVSRVITESAADMLNATLDAAKQADVFIATAAVADYTPVNVADRKIKKNAATLHLEMQRTTDILATIKQTYPNLFTVGFAAETHDLMTYARSKLERKNLDMIAANSVADGKAFDQPTNALEVVWKDGHTSLPEMDKHALATALMQLVAAQYLQRKQPTHDHD</sequence>
<dbReference type="UniPathway" id="UPA00241">
    <property type="reaction ID" value="UER00353"/>
</dbReference>
<dbReference type="Pfam" id="PF04127">
    <property type="entry name" value="DFP"/>
    <property type="match status" value="1"/>
</dbReference>
<keyword evidence="8" id="KW-1185">Reference proteome</keyword>
<feature type="binding site" evidence="3">
    <location>
        <position position="338"/>
    </location>
    <ligand>
        <name>CTP</name>
        <dbReference type="ChEBI" id="CHEBI:37563"/>
    </ligand>
</feature>
<feature type="binding site" evidence="3">
    <location>
        <position position="290"/>
    </location>
    <ligand>
        <name>CTP</name>
        <dbReference type="ChEBI" id="CHEBI:37563"/>
    </ligand>
</feature>
<name>A0A1H4CQQ9_9GAMM</name>
<feature type="binding site" evidence="3">
    <location>
        <position position="342"/>
    </location>
    <ligand>
        <name>CTP</name>
        <dbReference type="ChEBI" id="CHEBI:37563"/>
    </ligand>
</feature>
<comment type="catalytic activity">
    <reaction evidence="3 4">
        <text>N-[(R)-4-phosphopantothenoyl]-L-cysteine + H(+) = (R)-4'-phosphopantetheine + CO2</text>
        <dbReference type="Rhea" id="RHEA:16793"/>
        <dbReference type="ChEBI" id="CHEBI:15378"/>
        <dbReference type="ChEBI" id="CHEBI:16526"/>
        <dbReference type="ChEBI" id="CHEBI:59458"/>
        <dbReference type="ChEBI" id="CHEBI:61723"/>
        <dbReference type="EC" id="4.1.1.36"/>
    </reaction>
</comment>
<gene>
    <name evidence="3" type="primary">coaBC</name>
    <name evidence="7" type="ORF">SAMN05660964_02044</name>
</gene>
<dbReference type="AlphaFoldDB" id="A0A1H4CQQ9"/>
<comment type="cofactor">
    <cofactor evidence="3">
        <name>Mg(2+)</name>
        <dbReference type="ChEBI" id="CHEBI:18420"/>
    </cofactor>
</comment>
<evidence type="ECO:0000313" key="7">
    <source>
        <dbReference type="EMBL" id="SEA62755.1"/>
    </source>
</evidence>
<keyword evidence="1 3" id="KW-0210">Decarboxylase</keyword>
<comment type="pathway">
    <text evidence="3 4">Cofactor biosynthesis; coenzyme A biosynthesis; CoA from (R)-pantothenate: step 3/5.</text>
</comment>
<dbReference type="GO" id="GO:0004633">
    <property type="term" value="F:phosphopantothenoylcysteine decarboxylase activity"/>
    <property type="evidence" value="ECO:0007669"/>
    <property type="project" value="UniProtKB-UniRule"/>
</dbReference>
<keyword evidence="3 4" id="KW-0285">Flavoprotein</keyword>
<feature type="binding site" evidence="3">
    <location>
        <position position="324"/>
    </location>
    <ligand>
        <name>CTP</name>
        <dbReference type="ChEBI" id="CHEBI:37563"/>
    </ligand>
</feature>
<keyword evidence="3 4" id="KW-0288">FMN</keyword>
<organism evidence="7 8">
    <name type="scientific">Thiothrix caldifontis</name>
    <dbReference type="NCBI Taxonomy" id="525918"/>
    <lineage>
        <taxon>Bacteria</taxon>
        <taxon>Pseudomonadati</taxon>
        <taxon>Pseudomonadota</taxon>
        <taxon>Gammaproteobacteria</taxon>
        <taxon>Thiotrichales</taxon>
        <taxon>Thiotrichaceae</taxon>
        <taxon>Thiothrix</taxon>
    </lineage>
</organism>
<dbReference type="EC" id="4.1.1.36" evidence="3"/>
<dbReference type="GO" id="GO:0046872">
    <property type="term" value="F:metal ion binding"/>
    <property type="evidence" value="ECO:0007669"/>
    <property type="project" value="UniProtKB-KW"/>
</dbReference>
<protein>
    <recommendedName>
        <fullName evidence="3">Coenzyme A biosynthesis bifunctional protein CoaBC</fullName>
    </recommendedName>
    <alternativeName>
        <fullName evidence="3">DNA/pantothenate metabolism flavoprotein</fullName>
    </alternativeName>
    <alternativeName>
        <fullName evidence="3">Phosphopantothenoylcysteine synthetase/decarboxylase</fullName>
        <shortName evidence="3">PPCS-PPCDC</shortName>
    </alternativeName>
    <domain>
        <recommendedName>
            <fullName evidence="3">Phosphopantothenoylcysteine decarboxylase</fullName>
            <shortName evidence="3">PPC decarboxylase</shortName>
            <shortName evidence="3">PPC-DC</shortName>
            <ecNumber evidence="3">4.1.1.36</ecNumber>
        </recommendedName>
        <alternativeName>
            <fullName evidence="3">CoaC</fullName>
        </alternativeName>
    </domain>
    <domain>
        <recommendedName>
            <fullName evidence="3">Phosphopantothenate--cysteine ligase</fullName>
            <ecNumber evidence="3">6.3.2.5</ecNumber>
        </recommendedName>
        <alternativeName>
            <fullName evidence="3">CoaB</fullName>
        </alternativeName>
        <alternativeName>
            <fullName evidence="3">Phosphopantothenoylcysteine synthetase</fullName>
            <shortName evidence="3">PPC synthetase</shortName>
            <shortName evidence="3">PPC-S</shortName>
        </alternativeName>
    </domain>
</protein>
<evidence type="ECO:0000259" key="6">
    <source>
        <dbReference type="Pfam" id="PF04127"/>
    </source>
</evidence>
<dbReference type="InterPro" id="IPR007085">
    <property type="entry name" value="DNA/pantothenate-metab_flavo_C"/>
</dbReference>
<dbReference type="SUPFAM" id="SSF52507">
    <property type="entry name" value="Homo-oligomeric flavin-containing Cys decarboxylases, HFCD"/>
    <property type="match status" value="1"/>
</dbReference>
<dbReference type="PANTHER" id="PTHR14359:SF6">
    <property type="entry name" value="PHOSPHOPANTOTHENOYLCYSTEINE DECARBOXYLASE"/>
    <property type="match status" value="1"/>
</dbReference>
<proteinExistence type="inferred from homology"/>
<feature type="region of interest" description="Phosphopantothenoylcysteine decarboxylase" evidence="3">
    <location>
        <begin position="1"/>
        <end position="191"/>
    </location>
</feature>
<feature type="region of interest" description="Phosphopantothenate--cysteine ligase" evidence="3">
    <location>
        <begin position="192"/>
        <end position="407"/>
    </location>
</feature>
<dbReference type="Pfam" id="PF02441">
    <property type="entry name" value="Flavoprotein"/>
    <property type="match status" value="1"/>
</dbReference>
<dbReference type="NCBIfam" id="TIGR00521">
    <property type="entry name" value="coaBC_dfp"/>
    <property type="match status" value="1"/>
</dbReference>
<dbReference type="GO" id="GO:0015937">
    <property type="term" value="P:coenzyme A biosynthetic process"/>
    <property type="evidence" value="ECO:0007669"/>
    <property type="project" value="UniProtKB-UniRule"/>
</dbReference>
<keyword evidence="3 4" id="KW-0436">Ligase</keyword>
<evidence type="ECO:0000256" key="3">
    <source>
        <dbReference type="HAMAP-Rule" id="MF_02225"/>
    </source>
</evidence>
<keyword evidence="3" id="KW-0511">Multifunctional enzyme</keyword>